<dbReference type="Proteomes" id="UP001159427">
    <property type="component" value="Unassembled WGS sequence"/>
</dbReference>
<dbReference type="Gene3D" id="1.10.510.10">
    <property type="entry name" value="Transferase(Phosphotransferase) domain 1"/>
    <property type="match status" value="1"/>
</dbReference>
<comment type="caution">
    <text evidence="2">The sequence shown here is derived from an EMBL/GenBank/DDBJ whole genome shotgun (WGS) entry which is preliminary data.</text>
</comment>
<feature type="non-terminal residue" evidence="2">
    <location>
        <position position="1"/>
    </location>
</feature>
<evidence type="ECO:0000259" key="1">
    <source>
        <dbReference type="PROSITE" id="PS50011"/>
    </source>
</evidence>
<dbReference type="InterPro" id="IPR000719">
    <property type="entry name" value="Prot_kinase_dom"/>
</dbReference>
<dbReference type="InterPro" id="IPR011009">
    <property type="entry name" value="Kinase-like_dom_sf"/>
</dbReference>
<protein>
    <recommendedName>
        <fullName evidence="1">Protein kinase domain-containing protein</fullName>
    </recommendedName>
</protein>
<dbReference type="CDD" id="cd00192">
    <property type="entry name" value="PTKc"/>
    <property type="match status" value="1"/>
</dbReference>
<dbReference type="SUPFAM" id="SSF56112">
    <property type="entry name" value="Protein kinase-like (PK-like)"/>
    <property type="match status" value="1"/>
</dbReference>
<gene>
    <name evidence="2" type="ORF">PEVE_00013177</name>
</gene>
<dbReference type="PANTHER" id="PTHR24416:SF622">
    <property type="entry name" value="PROTEIN KINASE DOMAIN-CONTAINING PROTEIN"/>
    <property type="match status" value="1"/>
</dbReference>
<name>A0ABN8RSZ4_9CNID</name>
<reference evidence="2 3" key="1">
    <citation type="submission" date="2022-05" db="EMBL/GenBank/DDBJ databases">
        <authorList>
            <consortium name="Genoscope - CEA"/>
            <person name="William W."/>
        </authorList>
    </citation>
    <scope>NUCLEOTIDE SEQUENCE [LARGE SCALE GENOMIC DNA]</scope>
</reference>
<dbReference type="Pfam" id="PF07714">
    <property type="entry name" value="PK_Tyr_Ser-Thr"/>
    <property type="match status" value="1"/>
</dbReference>
<dbReference type="InterPro" id="IPR008266">
    <property type="entry name" value="Tyr_kinase_AS"/>
</dbReference>
<feature type="domain" description="Protein kinase" evidence="1">
    <location>
        <begin position="1"/>
        <end position="194"/>
    </location>
</feature>
<dbReference type="PROSITE" id="PS50011">
    <property type="entry name" value="PROTEIN_KINASE_DOM"/>
    <property type="match status" value="1"/>
</dbReference>
<dbReference type="EMBL" id="CALNXI010001985">
    <property type="protein sequence ID" value="CAH3180886.1"/>
    <property type="molecule type" value="Genomic_DNA"/>
</dbReference>
<dbReference type="InterPro" id="IPR020635">
    <property type="entry name" value="Tyr_kinase_cat_dom"/>
</dbReference>
<dbReference type="InterPro" id="IPR001245">
    <property type="entry name" value="Ser-Thr/Tyr_kinase_cat_dom"/>
</dbReference>
<feature type="non-terminal residue" evidence="2">
    <location>
        <position position="194"/>
    </location>
</feature>
<dbReference type="Gene3D" id="3.30.200.20">
    <property type="entry name" value="Phosphorylase Kinase, domain 1"/>
    <property type="match status" value="1"/>
</dbReference>
<evidence type="ECO:0000313" key="3">
    <source>
        <dbReference type="Proteomes" id="UP001159427"/>
    </source>
</evidence>
<keyword evidence="3" id="KW-1185">Reference proteome</keyword>
<proteinExistence type="predicted"/>
<dbReference type="PROSITE" id="PS00109">
    <property type="entry name" value="PROTEIN_KINASE_TYR"/>
    <property type="match status" value="1"/>
</dbReference>
<organism evidence="2 3">
    <name type="scientific">Porites evermanni</name>
    <dbReference type="NCBI Taxonomy" id="104178"/>
    <lineage>
        <taxon>Eukaryota</taxon>
        <taxon>Metazoa</taxon>
        <taxon>Cnidaria</taxon>
        <taxon>Anthozoa</taxon>
        <taxon>Hexacorallia</taxon>
        <taxon>Scleractinia</taxon>
        <taxon>Fungiina</taxon>
        <taxon>Poritidae</taxon>
        <taxon>Porites</taxon>
    </lineage>
</organism>
<dbReference type="SMART" id="SM00219">
    <property type="entry name" value="TyrKc"/>
    <property type="match status" value="1"/>
</dbReference>
<sequence length="194" mass="21696">VADEGITRVAVKTLKPDADRYDYKDLMTELTIMKQAGSHPNIVSLLGACSKEGPLYLVMEFVSGGNLLAYLRSNRCENPHYINMSSSLNERQLLKIAEDVASGMNYLSSLNLLHRDLAARNVLLTEEKVAKVTDFGLARDVHTEGIYTKTTTSGRLPVKWMAPESIRFYSYTSKSDVWSFGILLWEIITIGECP</sequence>
<dbReference type="InterPro" id="IPR050122">
    <property type="entry name" value="RTK"/>
</dbReference>
<evidence type="ECO:0000313" key="2">
    <source>
        <dbReference type="EMBL" id="CAH3180886.1"/>
    </source>
</evidence>
<dbReference type="PRINTS" id="PR00109">
    <property type="entry name" value="TYRKINASE"/>
</dbReference>
<accession>A0ABN8RSZ4</accession>
<dbReference type="PANTHER" id="PTHR24416">
    <property type="entry name" value="TYROSINE-PROTEIN KINASE RECEPTOR"/>
    <property type="match status" value="1"/>
</dbReference>